<feature type="transmembrane region" description="Helical" evidence="2">
    <location>
        <begin position="1608"/>
        <end position="1629"/>
    </location>
</feature>
<reference evidence="4 5" key="1">
    <citation type="submission" date="2018-06" db="EMBL/GenBank/DDBJ databases">
        <title>Extensive metabolic versatility and redundancy in microbially diverse, dynamic hydrothermal sediments.</title>
        <authorList>
            <person name="Dombrowski N."/>
            <person name="Teske A."/>
            <person name="Baker B.J."/>
        </authorList>
    </citation>
    <scope>NUCLEOTIDE SEQUENCE [LARGE SCALE GENOMIC DNA]</scope>
    <source>
        <strain evidence="4">B79_G16</strain>
    </source>
</reference>
<accession>A0A420ZCU1</accession>
<evidence type="ECO:0000259" key="3">
    <source>
        <dbReference type="Pfam" id="PF13205"/>
    </source>
</evidence>
<dbReference type="Gene3D" id="2.60.40.1220">
    <property type="match status" value="2"/>
</dbReference>
<comment type="caution">
    <text evidence="4">The sequence shown here is derived from an EMBL/GenBank/DDBJ whole genome shotgun (WGS) entry which is preliminary data.</text>
</comment>
<proteinExistence type="predicted"/>
<keyword evidence="2" id="KW-0472">Membrane</keyword>
<dbReference type="NCBIfam" id="TIGR01451">
    <property type="entry name" value="B_ant_repeat"/>
    <property type="match status" value="1"/>
</dbReference>
<name>A0A420ZCU1_UNCK3</name>
<keyword evidence="2" id="KW-1133">Transmembrane helix</keyword>
<dbReference type="InterPro" id="IPR015943">
    <property type="entry name" value="WD40/YVTN_repeat-like_dom_sf"/>
</dbReference>
<feature type="domain" description="SbsA Ig-like" evidence="3">
    <location>
        <begin position="1108"/>
        <end position="1212"/>
    </location>
</feature>
<dbReference type="InterPro" id="IPR014755">
    <property type="entry name" value="Cu-Rt/internalin_Ig-like"/>
</dbReference>
<keyword evidence="1" id="KW-0732">Signal</keyword>
<dbReference type="Gene3D" id="2.130.10.10">
    <property type="entry name" value="YVTN repeat-like/Quinoprotein amine dehydrogenase"/>
    <property type="match status" value="1"/>
</dbReference>
<dbReference type="Gene3D" id="2.60.40.10">
    <property type="entry name" value="Immunoglobulins"/>
    <property type="match status" value="1"/>
</dbReference>
<dbReference type="Pfam" id="PF13205">
    <property type="entry name" value="Big_5"/>
    <property type="match status" value="2"/>
</dbReference>
<dbReference type="SUPFAM" id="SSF110296">
    <property type="entry name" value="Oligoxyloglucan reducing end-specific cellobiohydrolase"/>
    <property type="match status" value="1"/>
</dbReference>
<keyword evidence="2" id="KW-0812">Transmembrane</keyword>
<evidence type="ECO:0000313" key="5">
    <source>
        <dbReference type="Proteomes" id="UP000281261"/>
    </source>
</evidence>
<evidence type="ECO:0000256" key="1">
    <source>
        <dbReference type="ARBA" id="ARBA00022729"/>
    </source>
</evidence>
<feature type="domain" description="SbsA Ig-like" evidence="3">
    <location>
        <begin position="730"/>
        <end position="835"/>
    </location>
</feature>
<organism evidence="4 5">
    <name type="scientific">candidate division Kazan bacterium</name>
    <dbReference type="NCBI Taxonomy" id="2202143"/>
    <lineage>
        <taxon>Bacteria</taxon>
        <taxon>Bacteria division Kazan-3B-28</taxon>
    </lineage>
</organism>
<dbReference type="InterPro" id="IPR032812">
    <property type="entry name" value="SbsA_Ig"/>
</dbReference>
<dbReference type="InterPro" id="IPR013783">
    <property type="entry name" value="Ig-like_fold"/>
</dbReference>
<evidence type="ECO:0000313" key="4">
    <source>
        <dbReference type="EMBL" id="RLC37320.1"/>
    </source>
</evidence>
<evidence type="ECO:0000256" key="2">
    <source>
        <dbReference type="SAM" id="Phobius"/>
    </source>
</evidence>
<dbReference type="EMBL" id="QMNG01000006">
    <property type="protein sequence ID" value="RLC37320.1"/>
    <property type="molecule type" value="Genomic_DNA"/>
</dbReference>
<dbReference type="Pfam" id="PF17957">
    <property type="entry name" value="Big_7"/>
    <property type="match status" value="1"/>
</dbReference>
<gene>
    <name evidence="4" type="ORF">DRH29_02415</name>
</gene>
<protein>
    <recommendedName>
        <fullName evidence="3">SbsA Ig-like domain-containing protein</fullName>
    </recommendedName>
</protein>
<dbReference type="InterPro" id="IPR047589">
    <property type="entry name" value="DUF11_rpt"/>
</dbReference>
<dbReference type="Proteomes" id="UP000281261">
    <property type="component" value="Unassembled WGS sequence"/>
</dbReference>
<sequence>MPNNLQVKLKRVTSVIATVALVLQGFLPGGFLNIQPARAATGTWHFTDPNNYTLGNGTVVGDTYAFARLDLTASSDDLDSHGPTTDLIETDTAGRILAGVGEWPAPYSTNYGDTWTQDNPIEGGGEISTIKFTKITMGPNEGRIIGVGYDPGTPDVGGWSYTDDDGANWTGHNTIAGSTKWGAVYYEPITGRVWAGTNDPDNEIYYSLDDGLSFINVDQGDLSNVLEIHEIIADSSGDTIYAAATISGSSSTTTSIFYTTDTGLTWTQATRDTAGTAHASVYDLAVDSNDYIYAITSGAHILKSTEASGTVFSEVSISDLSNARSIHIDGNDEIIISSAGGIIYRSFDGGNDFINQTAESSADISYVHALIRMSNYTYLLGTEGPMSSGNAYSGTFNNTQNETTGPVITTKSGTGVIFSSISAFSETYPTPSETSTGVKYRITNDDNQATWYYWTGSEWDVSSGLADMNTADTINTNIGQFDDDVGTGTFHFQAYLTNAGGAHVNASVALDYVEIEYILGTITVTAPNGNEDWGVGSTYDITWTSVGLGSGNIIDITYTIEGQDSQNIVENTANDGAYEWQIPNTPDSQIKVTISSGAIEDSSDDYFTISVPGGNDSDGTKPTSSINPLPQYTGEAEFTISVAASDNVGVSSVKLYYSNQSEINHQLWGTDNSAPFNFTFNAAGQSAWGDGRYNFYACAEDFSGNSDCADKNLPFDGETLPTIEAYTIVDTIAPHMQSAIPSNLNTRTSADQDVAIGFSEAIDTATFAYQLYATETEESVTGLETVWSNNNQQVSIKHPTLEYDTWYTFKIVNAKDLAGHNLVENSTPLEWYFKTIVKLDPDLTNSTIRAAKGTNPDGSYNTGDVVSYTITLTNTSDLPSSNTVATLTLNKFLVYKVGSADSTSGTVSLQQQNGQVTGLRWNGVVSQGSDATITFQAIIDETVDSFQIQQQVVIADGINPDYVPAPAIINIASAANFSESTITVNKTEAPVGSSLHYEVTIKNTGSTIAQAAVFNTLPSETTYIPGTLRSESDRLVVSYNNVLNRVETIAIIPIGGSISFSYSALIKPHYETGYIIVNSVTAQDITSSSEVFSMQTETKIDNTILLSPELSQVLPVPNATGLALDTEVDLDFNVELNPSTFQFTVGFKYYNQQQNISGWQAHWSNGNTHVKLKPPSNLAVGATYVIDITNAEDVAGNILAESTFPKKWTFTTVSPSITVSETEPLKMVEQGHLEGPIIVQIIDTTTGEPYVTPDNLTISVHTTSPTGEIMLKDPDGTYRPTAHVRIAANTSESAFYYRNSRASLPGFDTLTLFENPSLGFPDVQMPIVVTDTPVTTTPKDTLDISLPSREIENTDTFSEPLLVKAKDIFGNSTQLPEILYFYSQSKTGKFYDGSLKELPTGVQVQNIGPTNNVQYFKSESPLNSAVFYYRDITPGASIITISDNPLSDKKTGCVITAPDTGFRNASAVLEVLESIEFHQKQPATARLANIIAINDNSDRVLDHIKILPTSTQMLPNTSKTFYAQGYDTQGRAIENLVFKWYTPSDGGTISTDSSDKIVFTANATIGTFYDAVMVVAMYNGEIKYATSDVTITDIVKYEQPTTLPVSGWNGLQIVFMVLTLIAAVLLAWVEHYDKVHFKPKD</sequence>